<keyword evidence="2" id="KW-1185">Reference proteome</keyword>
<accession>A0ABY5IUI0</accession>
<name>A0ABY5IUI0_9FLAO</name>
<evidence type="ECO:0000313" key="1">
    <source>
        <dbReference type="EMBL" id="UUC46334.1"/>
    </source>
</evidence>
<proteinExistence type="predicted"/>
<sequence length="511" mass="59855">MNDFSYLIEYLRIGRRQEDAAKRELRFEVIIVNENYNIEVMESTQYILKTDFDNPALITPLADILEGQEELFFTNDAGTLTYYIRREAANNTYEYRNILSGGWITLSDQTLYSVPVPFSKELYFYSEVYRSVILKQLDEILPITDWFIYHPNDIPMINDGEYGFDYKDDHGNTKNDPLKLIFLQFISATVSAYKRNVTVGKSPFSNKTYLFPIVSKMSNRYILKYHIKTDDPLETLRFQEIWSIRLEFTYLGSCLEFLNQTIMHDYDGLNWETKPRKAFLDSYKTIVNNALTAANFGSIENVLEILYYLPKAFIKEIDKNLLWNFLDRSLEGLVTNIGLDKEDLVLVLLEALSEVERTPTIFLSELIQPKSGGESRFLLLYRKINGENFKQTIQLLYKFWLKSAFSDIDNPVFKNSDGPLFLPYKSDKFLGFYNSNKNFEFQKDNTILVTPDDHYIDEIISVANPAFRNVISDVIEDKIEYHYHPFQPVYLTETEQEAEIDLPKIVPAFFY</sequence>
<evidence type="ECO:0008006" key="3">
    <source>
        <dbReference type="Google" id="ProtNLM"/>
    </source>
</evidence>
<evidence type="ECO:0000313" key="2">
    <source>
        <dbReference type="Proteomes" id="UP001059844"/>
    </source>
</evidence>
<dbReference type="EMBL" id="CP101751">
    <property type="protein sequence ID" value="UUC46334.1"/>
    <property type="molecule type" value="Genomic_DNA"/>
</dbReference>
<organism evidence="1 2">
    <name type="scientific">Flavobacterium cerinum</name>
    <dbReference type="NCBI Taxonomy" id="2502784"/>
    <lineage>
        <taxon>Bacteria</taxon>
        <taxon>Pseudomonadati</taxon>
        <taxon>Bacteroidota</taxon>
        <taxon>Flavobacteriia</taxon>
        <taxon>Flavobacteriales</taxon>
        <taxon>Flavobacteriaceae</taxon>
        <taxon>Flavobacterium</taxon>
    </lineage>
</organism>
<gene>
    <name evidence="1" type="ORF">NOX80_03820</name>
</gene>
<protein>
    <recommendedName>
        <fullName evidence="3">DUF262 domain-containing protein</fullName>
    </recommendedName>
</protein>
<dbReference type="Proteomes" id="UP001059844">
    <property type="component" value="Chromosome"/>
</dbReference>
<reference evidence="1" key="1">
    <citation type="submission" date="2022-07" db="EMBL/GenBank/DDBJ databases">
        <title>Isolation, identification, and degradation of a PFOSA degrading strain from sewage treatment plant.</title>
        <authorList>
            <person name="Zhang L."/>
            <person name="Huo Y."/>
        </authorList>
    </citation>
    <scope>NUCLEOTIDE SEQUENCE</scope>
    <source>
        <strain evidence="1">C1</strain>
    </source>
</reference>
<dbReference type="RefSeq" id="WP_256552001.1">
    <property type="nucleotide sequence ID" value="NZ_CP101751.1"/>
</dbReference>